<organism evidence="2 3">
    <name type="scientific">Burkholderia pseudomallei</name>
    <name type="common">Pseudomonas pseudomallei</name>
    <dbReference type="NCBI Taxonomy" id="28450"/>
    <lineage>
        <taxon>Bacteria</taxon>
        <taxon>Pseudomonadati</taxon>
        <taxon>Pseudomonadota</taxon>
        <taxon>Betaproteobacteria</taxon>
        <taxon>Burkholderiales</taxon>
        <taxon>Burkholderiaceae</taxon>
        <taxon>Burkholderia</taxon>
        <taxon>pseudomallei group</taxon>
    </lineage>
</organism>
<proteinExistence type="predicted"/>
<dbReference type="Proteomes" id="UP000231878">
    <property type="component" value="Unassembled WGS sequence"/>
</dbReference>
<evidence type="ECO:0000256" key="1">
    <source>
        <dbReference type="SAM" id="MobiDB-lite"/>
    </source>
</evidence>
<name>A0AAX0UH41_BURPE</name>
<evidence type="ECO:0000313" key="2">
    <source>
        <dbReference type="EMBL" id="PJO67630.1"/>
    </source>
</evidence>
<reference evidence="2 3" key="1">
    <citation type="submission" date="2017-11" db="EMBL/GenBank/DDBJ databases">
        <title>Molecular characterization of Burkholderia pseudomallei and closely related isolates from Vietnam.</title>
        <authorList>
            <person name="Ustinov D.V."/>
            <person name="Antonov A.S."/>
            <person name="Avdusheva E.F."/>
            <person name="Shpak I.M."/>
            <person name="Zakharova I.B."/>
            <person name="Thi L.A."/>
            <person name="Teteryatnikova N."/>
            <person name="Lopasteyskaya Y.A."/>
            <person name="Kuzyutina J.A."/>
            <person name="Ngo T.N."/>
            <person name="Victorov D.V."/>
        </authorList>
    </citation>
    <scope>NUCLEOTIDE SEQUENCE [LARGE SCALE GENOMIC DNA]</scope>
    <source>
        <strain evidence="2 3">V1512</strain>
    </source>
</reference>
<protein>
    <submittedName>
        <fullName evidence="2">Uncharacterized protein</fullName>
    </submittedName>
</protein>
<dbReference type="AlphaFoldDB" id="A0AAX0UH41"/>
<gene>
    <name evidence="2" type="ORF">CWD88_04180</name>
</gene>
<accession>A0AAX0UH41</accession>
<evidence type="ECO:0000313" key="3">
    <source>
        <dbReference type="Proteomes" id="UP000231878"/>
    </source>
</evidence>
<sequence>MRDRVGRKGPRPCESGRITCNAIARSNVERLPAAAGTPIRAGDRIREAPREGKAERCRASARP</sequence>
<feature type="region of interest" description="Disordered" evidence="1">
    <location>
        <begin position="41"/>
        <end position="63"/>
    </location>
</feature>
<dbReference type="EMBL" id="PHRB01000002">
    <property type="protein sequence ID" value="PJO67630.1"/>
    <property type="molecule type" value="Genomic_DNA"/>
</dbReference>
<comment type="caution">
    <text evidence="2">The sequence shown here is derived from an EMBL/GenBank/DDBJ whole genome shotgun (WGS) entry which is preliminary data.</text>
</comment>